<dbReference type="eggNOG" id="COG3631">
    <property type="taxonomic scope" value="Bacteria"/>
</dbReference>
<comment type="caution">
    <text evidence="3">The sequence shown here is derived from an EMBL/GenBank/DDBJ whole genome shotgun (WGS) entry which is preliminary data.</text>
</comment>
<evidence type="ECO:0000256" key="1">
    <source>
        <dbReference type="SAM" id="SignalP"/>
    </source>
</evidence>
<sequence>MRAVVAMCIAILGGAALFPAAGAAGETPLPCLKLEERAAIVDLMARYAQYADAGAGDAFATMFVAEGALHMQGKVVQGRADLAQMINSKVDRTLHLPSAPVLVKVADGRVRARSQLLYMRDARGADATGPVTQSGFAVYEDTIVKTAEGWKFVERRVGDAATISPKFLTSLSEASCANSP</sequence>
<dbReference type="InterPro" id="IPR032710">
    <property type="entry name" value="NTF2-like_dom_sf"/>
</dbReference>
<accession>U3A3G9</accession>
<reference evidence="3 4" key="1">
    <citation type="submission" date="2013-09" db="EMBL/GenBank/DDBJ databases">
        <title>Whole genome shotgun sequence of Novosphingobium tardaugens NBRC 16725.</title>
        <authorList>
            <person name="Isaki S."/>
            <person name="Hosoyama A."/>
            <person name="Tsuchikane K."/>
            <person name="Katsumata H."/>
            <person name="Ando Y."/>
            <person name="Yamazaki S."/>
            <person name="Fujita N."/>
        </authorList>
    </citation>
    <scope>NUCLEOTIDE SEQUENCE [LARGE SCALE GENOMIC DNA]</scope>
    <source>
        <strain evidence="3 4">NBRC 16725</strain>
    </source>
</reference>
<organism evidence="3 4">
    <name type="scientific">Caenibius tardaugens NBRC 16725</name>
    <dbReference type="NCBI Taxonomy" id="1219035"/>
    <lineage>
        <taxon>Bacteria</taxon>
        <taxon>Pseudomonadati</taxon>
        <taxon>Pseudomonadota</taxon>
        <taxon>Alphaproteobacteria</taxon>
        <taxon>Sphingomonadales</taxon>
        <taxon>Erythrobacteraceae</taxon>
        <taxon>Caenibius</taxon>
    </lineage>
</organism>
<dbReference type="AlphaFoldDB" id="U3A3G9"/>
<protein>
    <recommendedName>
        <fullName evidence="2">SnoaL-like domain-containing protein</fullName>
    </recommendedName>
</protein>
<dbReference type="Proteomes" id="UP000016568">
    <property type="component" value="Unassembled WGS sequence"/>
</dbReference>
<feature type="signal peptide" evidence="1">
    <location>
        <begin position="1"/>
        <end position="23"/>
    </location>
</feature>
<feature type="domain" description="SnoaL-like" evidence="2">
    <location>
        <begin position="34"/>
        <end position="156"/>
    </location>
</feature>
<dbReference type="EMBL" id="BASZ01000005">
    <property type="protein sequence ID" value="GAD49293.1"/>
    <property type="molecule type" value="Genomic_DNA"/>
</dbReference>
<dbReference type="Gene3D" id="3.10.450.50">
    <property type="match status" value="1"/>
</dbReference>
<keyword evidence="4" id="KW-1185">Reference proteome</keyword>
<dbReference type="OrthoDB" id="2860904at2"/>
<dbReference type="KEGG" id="ntd:EGO55_12310"/>
<evidence type="ECO:0000259" key="2">
    <source>
        <dbReference type="Pfam" id="PF13577"/>
    </source>
</evidence>
<dbReference type="Pfam" id="PF13577">
    <property type="entry name" value="SnoaL_4"/>
    <property type="match status" value="1"/>
</dbReference>
<dbReference type="SUPFAM" id="SSF54427">
    <property type="entry name" value="NTF2-like"/>
    <property type="match status" value="1"/>
</dbReference>
<dbReference type="InterPro" id="IPR037401">
    <property type="entry name" value="SnoaL-like"/>
</dbReference>
<keyword evidence="1" id="KW-0732">Signal</keyword>
<proteinExistence type="predicted"/>
<name>U3A3G9_9SPHN</name>
<evidence type="ECO:0000313" key="4">
    <source>
        <dbReference type="Proteomes" id="UP000016568"/>
    </source>
</evidence>
<dbReference type="RefSeq" id="WP_021690199.1">
    <property type="nucleotide sequence ID" value="NZ_BASZ01000005.1"/>
</dbReference>
<feature type="chain" id="PRO_5030177878" description="SnoaL-like domain-containing protein" evidence="1">
    <location>
        <begin position="24"/>
        <end position="180"/>
    </location>
</feature>
<evidence type="ECO:0000313" key="3">
    <source>
        <dbReference type="EMBL" id="GAD49293.1"/>
    </source>
</evidence>
<gene>
    <name evidence="3" type="ORF">NT2_05_02130</name>
</gene>